<gene>
    <name evidence="1" type="ORF">CIPAW_02G012400</name>
</gene>
<dbReference type="AlphaFoldDB" id="A0A8T1R7Z2"/>
<proteinExistence type="predicted"/>
<accession>A0A8T1R7Z2</accession>
<evidence type="ECO:0000313" key="1">
    <source>
        <dbReference type="EMBL" id="KAG6663228.1"/>
    </source>
</evidence>
<reference evidence="1" key="1">
    <citation type="submission" date="2020-12" db="EMBL/GenBank/DDBJ databases">
        <title>WGS assembly of Carya illinoinensis cv. Pawnee.</title>
        <authorList>
            <person name="Platts A."/>
            <person name="Shu S."/>
            <person name="Wright S."/>
            <person name="Barry K."/>
            <person name="Edger P."/>
            <person name="Pires J.C."/>
            <person name="Schmutz J."/>
        </authorList>
    </citation>
    <scope>NUCLEOTIDE SEQUENCE</scope>
    <source>
        <tissue evidence="1">Leaf</tissue>
    </source>
</reference>
<evidence type="ECO:0000313" key="2">
    <source>
        <dbReference type="Proteomes" id="UP000811609"/>
    </source>
</evidence>
<sequence>MVKAVPVNTLSHCLLRAVSGEDWRERERERERGQLDRQKGVEFYNLSQPGKPFFLYVL</sequence>
<dbReference type="EMBL" id="CM031810">
    <property type="protein sequence ID" value="KAG6663228.1"/>
    <property type="molecule type" value="Genomic_DNA"/>
</dbReference>
<dbReference type="Proteomes" id="UP000811609">
    <property type="component" value="Chromosome 2"/>
</dbReference>
<comment type="caution">
    <text evidence="1">The sequence shown here is derived from an EMBL/GenBank/DDBJ whole genome shotgun (WGS) entry which is preliminary data.</text>
</comment>
<protein>
    <submittedName>
        <fullName evidence="1">Uncharacterized protein</fullName>
    </submittedName>
</protein>
<organism evidence="1 2">
    <name type="scientific">Carya illinoinensis</name>
    <name type="common">Pecan</name>
    <dbReference type="NCBI Taxonomy" id="32201"/>
    <lineage>
        <taxon>Eukaryota</taxon>
        <taxon>Viridiplantae</taxon>
        <taxon>Streptophyta</taxon>
        <taxon>Embryophyta</taxon>
        <taxon>Tracheophyta</taxon>
        <taxon>Spermatophyta</taxon>
        <taxon>Magnoliopsida</taxon>
        <taxon>eudicotyledons</taxon>
        <taxon>Gunneridae</taxon>
        <taxon>Pentapetalae</taxon>
        <taxon>rosids</taxon>
        <taxon>fabids</taxon>
        <taxon>Fagales</taxon>
        <taxon>Juglandaceae</taxon>
        <taxon>Carya</taxon>
    </lineage>
</organism>
<name>A0A8T1R7Z2_CARIL</name>
<keyword evidence="2" id="KW-1185">Reference proteome</keyword>